<name>A0A914GTN6_GLORO</name>
<proteinExistence type="predicted"/>
<reference evidence="3" key="1">
    <citation type="submission" date="2022-11" db="UniProtKB">
        <authorList>
            <consortium name="WormBaseParasite"/>
        </authorList>
    </citation>
    <scope>IDENTIFICATION</scope>
</reference>
<evidence type="ECO:0000256" key="1">
    <source>
        <dbReference type="SAM" id="MobiDB-lite"/>
    </source>
</evidence>
<dbReference type="AlphaFoldDB" id="A0A914GTN6"/>
<protein>
    <submittedName>
        <fullName evidence="3">Uncharacterized protein</fullName>
    </submittedName>
</protein>
<organism evidence="2 3">
    <name type="scientific">Globodera rostochiensis</name>
    <name type="common">Golden nematode worm</name>
    <name type="synonym">Heterodera rostochiensis</name>
    <dbReference type="NCBI Taxonomy" id="31243"/>
    <lineage>
        <taxon>Eukaryota</taxon>
        <taxon>Metazoa</taxon>
        <taxon>Ecdysozoa</taxon>
        <taxon>Nematoda</taxon>
        <taxon>Chromadorea</taxon>
        <taxon>Rhabditida</taxon>
        <taxon>Tylenchina</taxon>
        <taxon>Tylenchomorpha</taxon>
        <taxon>Tylenchoidea</taxon>
        <taxon>Heteroderidae</taxon>
        <taxon>Heteroderinae</taxon>
        <taxon>Globodera</taxon>
    </lineage>
</organism>
<evidence type="ECO:0000313" key="3">
    <source>
        <dbReference type="WBParaSite" id="Gr19_v10_g1066.t1"/>
    </source>
</evidence>
<dbReference type="WBParaSite" id="Gr19_v10_g1066.t1">
    <property type="protein sequence ID" value="Gr19_v10_g1066.t1"/>
    <property type="gene ID" value="Gr19_v10_g1066"/>
</dbReference>
<evidence type="ECO:0000313" key="2">
    <source>
        <dbReference type="Proteomes" id="UP000887572"/>
    </source>
</evidence>
<accession>A0A914GTN6</accession>
<feature type="region of interest" description="Disordered" evidence="1">
    <location>
        <begin position="86"/>
        <end position="114"/>
    </location>
</feature>
<dbReference type="Proteomes" id="UP000887572">
    <property type="component" value="Unplaced"/>
</dbReference>
<keyword evidence="2" id="KW-1185">Reference proteome</keyword>
<sequence>MSARGIVDFLNKKCIPTTSERIYNVPSLPFFHNVTVGRLRMTFEAQKDQKMLGLLSIVESKQRKALDELKDRTLICENNNILMNASGEETAQELGEKSPTSPQHQLSDAKRPKNKLKKILSKMPKIDWTISKTKFGRLKKLAREEGDKPFLG</sequence>